<dbReference type="GO" id="GO:0004493">
    <property type="term" value="F:methylmalonyl-CoA epimerase activity"/>
    <property type="evidence" value="ECO:0007669"/>
    <property type="project" value="TreeGrafter"/>
</dbReference>
<dbReference type="PANTHER" id="PTHR43048:SF3">
    <property type="entry name" value="METHYLMALONYL-COA EPIMERASE, MITOCHONDRIAL"/>
    <property type="match status" value="1"/>
</dbReference>
<dbReference type="RefSeq" id="WP_180916109.1">
    <property type="nucleotide sequence ID" value="NZ_CP059165.1"/>
</dbReference>
<dbReference type="Proteomes" id="UP000510682">
    <property type="component" value="Chromosome"/>
</dbReference>
<dbReference type="PROSITE" id="PS51819">
    <property type="entry name" value="VOC"/>
    <property type="match status" value="2"/>
</dbReference>
<dbReference type="InterPro" id="IPR037523">
    <property type="entry name" value="VOC_core"/>
</dbReference>
<feature type="domain" description="VOC" evidence="2">
    <location>
        <begin position="141"/>
        <end position="257"/>
    </location>
</feature>
<dbReference type="KEGG" id="mgor:H0P51_00415"/>
<evidence type="ECO:0000313" key="4">
    <source>
        <dbReference type="Proteomes" id="UP000510682"/>
    </source>
</evidence>
<feature type="domain" description="VOC" evidence="2">
    <location>
        <begin position="4"/>
        <end position="118"/>
    </location>
</feature>
<reference evidence="4" key="1">
    <citation type="submission" date="2020-07" db="EMBL/GenBank/DDBJ databases">
        <title>Description of Mycobacterium gordonae subsp. intergordonae subsp.nov. and Mycobacterium gordonae subsp. gordonae subsp. nov.</title>
        <authorList>
            <person name="Yu X."/>
        </authorList>
    </citation>
    <scope>NUCLEOTIDE SEQUENCE [LARGE SCALE GENOMIC DNA]</scope>
    <source>
        <strain evidence="4">24</strain>
    </source>
</reference>
<dbReference type="CDD" id="cd07237">
    <property type="entry name" value="BphC1-RGP6_C_like"/>
    <property type="match status" value="1"/>
</dbReference>
<dbReference type="CDD" id="cd07252">
    <property type="entry name" value="BphC1-RGP6_N_like"/>
    <property type="match status" value="1"/>
</dbReference>
<evidence type="ECO:0000256" key="1">
    <source>
        <dbReference type="ARBA" id="ARBA00022723"/>
    </source>
</evidence>
<keyword evidence="1" id="KW-0479">Metal-binding</keyword>
<dbReference type="SUPFAM" id="SSF54593">
    <property type="entry name" value="Glyoxalase/Bleomycin resistance protein/Dihydroxybiphenyl dioxygenase"/>
    <property type="match status" value="1"/>
</dbReference>
<dbReference type="Pfam" id="PF22632">
    <property type="entry name" value="BphC_D1"/>
    <property type="match status" value="1"/>
</dbReference>
<proteinExistence type="predicted"/>
<dbReference type="GO" id="GO:0046491">
    <property type="term" value="P:L-methylmalonyl-CoA metabolic process"/>
    <property type="evidence" value="ECO:0007669"/>
    <property type="project" value="TreeGrafter"/>
</dbReference>
<dbReference type="Pfam" id="PF00903">
    <property type="entry name" value="Glyoxalase"/>
    <property type="match status" value="1"/>
</dbReference>
<dbReference type="InterPro" id="IPR029068">
    <property type="entry name" value="Glyas_Bleomycin-R_OHBP_Dase"/>
</dbReference>
<dbReference type="InterPro" id="IPR051785">
    <property type="entry name" value="MMCE/EMCE_epimerase"/>
</dbReference>
<evidence type="ECO:0000313" key="3">
    <source>
        <dbReference type="EMBL" id="QLL07536.1"/>
    </source>
</evidence>
<protein>
    <submittedName>
        <fullName evidence="3">VOC family protein</fullName>
    </submittedName>
</protein>
<name>A0A7D6I7D9_9MYCO</name>
<accession>A0A7D6I7D9</accession>
<gene>
    <name evidence="3" type="ORF">H0P51_00415</name>
</gene>
<dbReference type="InterPro" id="IPR004360">
    <property type="entry name" value="Glyas_Fos-R_dOase_dom"/>
</dbReference>
<dbReference type="GO" id="GO:0046872">
    <property type="term" value="F:metal ion binding"/>
    <property type="evidence" value="ECO:0007669"/>
    <property type="project" value="UniProtKB-KW"/>
</dbReference>
<dbReference type="Gene3D" id="3.10.180.10">
    <property type="entry name" value="2,3-Dihydroxybiphenyl 1,2-Dioxygenase, domain 1"/>
    <property type="match status" value="2"/>
</dbReference>
<reference evidence="3 4" key="2">
    <citation type="submission" date="2020-07" db="EMBL/GenBank/DDBJ databases">
        <authorList>
            <person name="Yu X."/>
        </authorList>
    </citation>
    <scope>NUCLEOTIDE SEQUENCE [LARGE SCALE GENOMIC DNA]</scope>
    <source>
        <strain evidence="4">24</strain>
    </source>
</reference>
<evidence type="ECO:0000259" key="2">
    <source>
        <dbReference type="PROSITE" id="PS51819"/>
    </source>
</evidence>
<dbReference type="EMBL" id="CP059165">
    <property type="protein sequence ID" value="QLL07536.1"/>
    <property type="molecule type" value="Genomic_DNA"/>
</dbReference>
<dbReference type="PANTHER" id="PTHR43048">
    <property type="entry name" value="METHYLMALONYL-COA EPIMERASE"/>
    <property type="match status" value="1"/>
</dbReference>
<keyword evidence="4" id="KW-1185">Reference proteome</keyword>
<reference evidence="4" key="3">
    <citation type="submission" date="2023-07" db="EMBL/GenBank/DDBJ databases">
        <title>Description of Mycobacterium gordonae subsp. intergordonae subsp.nov. and Mycobacterium gordonae subsp. gordonae subsp. nov.</title>
        <authorList>
            <person name="Huang H."/>
        </authorList>
    </citation>
    <scope>NUCLEOTIDE SEQUENCE [LARGE SCALE GENOMIC DNA]</scope>
    <source>
        <strain evidence="4">24</strain>
    </source>
</reference>
<sequence length="300" mass="32040">MIQALSYIGFTSPDYQQWATFGPDVLGLQVAEPDGDGALRLRSDDAPWRIAIHPGDTNDVAYLGWSVAGPENLAAIAARLSARGVVVHVDDALAQARGVDGAAWFIDPFGFRHELVHGIPAAAEAFVPGRAGVSFVTGDQGLGHGVLIVPDFEAATEFFVDVLGFRISDDIEDGITVRFLHCNARHHSLAFTAVPGLRGFHHLMLEVADPQTVESAWKLVQNCGLPVAMTLGRHTNDEMYSFYVRGPSGFEIEYGSGGKTIDTSSPWPPGHYDAMSSSGHYRPDDAPVPGIVHAAVGAAL</sequence>
<organism evidence="3 4">
    <name type="scientific">Mycobacterium vicinigordonae</name>
    <dbReference type="NCBI Taxonomy" id="1719132"/>
    <lineage>
        <taxon>Bacteria</taxon>
        <taxon>Bacillati</taxon>
        <taxon>Actinomycetota</taxon>
        <taxon>Actinomycetes</taxon>
        <taxon>Mycobacteriales</taxon>
        <taxon>Mycobacteriaceae</taxon>
        <taxon>Mycobacterium</taxon>
    </lineage>
</organism>
<dbReference type="AlphaFoldDB" id="A0A7D6I7D9"/>